<comment type="catalytic activity">
    <reaction evidence="12">
        <text>ssDNA + n NTP = ssDNA/pppN(pN)n-1 hybrid + (n-1) diphosphate.</text>
        <dbReference type="EC" id="2.7.7.101"/>
    </reaction>
</comment>
<evidence type="ECO:0000256" key="12">
    <source>
        <dbReference type="HAMAP-Rule" id="MF_00974"/>
    </source>
</evidence>
<dbReference type="GO" id="GO:0006269">
    <property type="term" value="P:DNA replication, synthesis of primer"/>
    <property type="evidence" value="ECO:0007669"/>
    <property type="project" value="UniProtKB-UniRule"/>
</dbReference>
<evidence type="ECO:0000313" key="18">
    <source>
        <dbReference type="Proteomes" id="UP000245021"/>
    </source>
</evidence>
<evidence type="ECO:0000256" key="9">
    <source>
        <dbReference type="ARBA" id="ARBA00022842"/>
    </source>
</evidence>
<dbReference type="EC" id="2.7.7.101" evidence="12"/>
<accession>A0A2R5HH66</accession>
<dbReference type="Gene3D" id="3.90.580.10">
    <property type="entry name" value="Zinc finger, CHC2-type domain"/>
    <property type="match status" value="1"/>
</dbReference>
<dbReference type="GO" id="GO:0003677">
    <property type="term" value="F:DNA binding"/>
    <property type="evidence" value="ECO:0007669"/>
    <property type="project" value="UniProtKB-KW"/>
</dbReference>
<feature type="region of interest" description="Disordered" evidence="15">
    <location>
        <begin position="444"/>
        <end position="484"/>
    </location>
</feature>
<dbReference type="Proteomes" id="UP000245021">
    <property type="component" value="Unassembled WGS sequence"/>
</dbReference>
<keyword evidence="1 12" id="KW-0240">DNA-directed RNA polymerase</keyword>
<keyword evidence="4 12" id="KW-0548">Nucleotidyltransferase</keyword>
<dbReference type="InterPro" id="IPR037068">
    <property type="entry name" value="DNA_primase_core_N_sf"/>
</dbReference>
<dbReference type="InterPro" id="IPR036977">
    <property type="entry name" value="DNA_primase_Znf_CHC2"/>
</dbReference>
<evidence type="ECO:0000256" key="3">
    <source>
        <dbReference type="ARBA" id="ARBA00022679"/>
    </source>
</evidence>
<comment type="function">
    <text evidence="12 13">RNA polymerase that catalyzes the synthesis of short RNA molecules used as primers for DNA polymerase during DNA replication.</text>
</comment>
<dbReference type="FunFam" id="3.90.580.10:FF:000001">
    <property type="entry name" value="DNA primase"/>
    <property type="match status" value="1"/>
</dbReference>
<keyword evidence="10 12" id="KW-0238">DNA-binding</keyword>
<dbReference type="CDD" id="cd03364">
    <property type="entry name" value="TOPRIM_DnaG_primases"/>
    <property type="match status" value="1"/>
</dbReference>
<dbReference type="NCBIfam" id="TIGR01391">
    <property type="entry name" value="dnaG"/>
    <property type="match status" value="1"/>
</dbReference>
<dbReference type="AlphaFoldDB" id="A0A2R5HH66"/>
<dbReference type="InterPro" id="IPR006295">
    <property type="entry name" value="DNA_primase_DnaG"/>
</dbReference>
<feature type="zinc finger region" description="CHC2-type" evidence="12 14">
    <location>
        <begin position="37"/>
        <end position="61"/>
    </location>
</feature>
<dbReference type="Pfam" id="PF13155">
    <property type="entry name" value="Toprim_2"/>
    <property type="match status" value="1"/>
</dbReference>
<comment type="domain">
    <text evidence="12">Contains an N-terminal zinc-binding domain, a central core domain that contains the primase activity, and a C-terminal DnaB-binding domain.</text>
</comment>
<dbReference type="SUPFAM" id="SSF57783">
    <property type="entry name" value="Zinc beta-ribbon"/>
    <property type="match status" value="1"/>
</dbReference>
<dbReference type="InterPro" id="IPR013264">
    <property type="entry name" value="DNAG_N"/>
</dbReference>
<evidence type="ECO:0000313" key="17">
    <source>
        <dbReference type="EMBL" id="GBG97403.1"/>
    </source>
</evidence>
<dbReference type="GO" id="GO:1990077">
    <property type="term" value="C:primosome complex"/>
    <property type="evidence" value="ECO:0007669"/>
    <property type="project" value="UniProtKB-KW"/>
</dbReference>
<keyword evidence="5 12" id="KW-0235">DNA replication</keyword>
<evidence type="ECO:0000256" key="10">
    <source>
        <dbReference type="ARBA" id="ARBA00023125"/>
    </source>
</evidence>
<dbReference type="SMART" id="SM00400">
    <property type="entry name" value="ZnF_CHCC"/>
    <property type="match status" value="1"/>
</dbReference>
<dbReference type="Gene3D" id="3.90.980.10">
    <property type="entry name" value="DNA primase, catalytic core, N-terminal domain"/>
    <property type="match status" value="1"/>
</dbReference>
<evidence type="ECO:0000256" key="4">
    <source>
        <dbReference type="ARBA" id="ARBA00022695"/>
    </source>
</evidence>
<dbReference type="SMART" id="SM00493">
    <property type="entry name" value="TOPRIM"/>
    <property type="match status" value="1"/>
</dbReference>
<evidence type="ECO:0000256" key="5">
    <source>
        <dbReference type="ARBA" id="ARBA00022705"/>
    </source>
</evidence>
<dbReference type="RefSeq" id="WP_109246363.1">
    <property type="nucleotide sequence ID" value="NZ_BFFO01000012.1"/>
</dbReference>
<gene>
    <name evidence="12 17" type="primary">dnaG</name>
    <name evidence="17" type="ORF">NtB2_01548</name>
</gene>
<dbReference type="SUPFAM" id="SSF56731">
    <property type="entry name" value="DNA primase core"/>
    <property type="match status" value="1"/>
</dbReference>
<dbReference type="InterPro" id="IPR002694">
    <property type="entry name" value="Znf_CHC2"/>
</dbReference>
<dbReference type="Pfam" id="PF08275">
    <property type="entry name" value="DNAG_N"/>
    <property type="match status" value="1"/>
</dbReference>
<dbReference type="GO" id="GO:0008270">
    <property type="term" value="F:zinc ion binding"/>
    <property type="evidence" value="ECO:0007669"/>
    <property type="project" value="UniProtKB-UniRule"/>
</dbReference>
<evidence type="ECO:0000256" key="14">
    <source>
        <dbReference type="PIRSR" id="PIRSR002811-1"/>
    </source>
</evidence>
<feature type="domain" description="Toprim" evidence="16">
    <location>
        <begin position="254"/>
        <end position="335"/>
    </location>
</feature>
<dbReference type="PANTHER" id="PTHR30313">
    <property type="entry name" value="DNA PRIMASE"/>
    <property type="match status" value="1"/>
</dbReference>
<comment type="cofactor">
    <cofactor evidence="12 13 14">
        <name>Zn(2+)</name>
        <dbReference type="ChEBI" id="CHEBI:29105"/>
    </cofactor>
    <text evidence="12 13 14">Binds 1 zinc ion per monomer.</text>
</comment>
<evidence type="ECO:0000256" key="11">
    <source>
        <dbReference type="ARBA" id="ARBA00023163"/>
    </source>
</evidence>
<dbReference type="Gene3D" id="1.10.860.10">
    <property type="entry name" value="DNAb Helicase, Chain A"/>
    <property type="match status" value="1"/>
</dbReference>
<keyword evidence="2 12" id="KW-0639">Primosome</keyword>
<keyword evidence="7 12" id="KW-0863">Zinc-finger</keyword>
<keyword evidence="8 12" id="KW-0862">Zinc</keyword>
<evidence type="ECO:0000256" key="7">
    <source>
        <dbReference type="ARBA" id="ARBA00022771"/>
    </source>
</evidence>
<keyword evidence="18" id="KW-1185">Reference proteome</keyword>
<dbReference type="HAMAP" id="MF_00974">
    <property type="entry name" value="DNA_primase_DnaG"/>
    <property type="match status" value="1"/>
</dbReference>
<evidence type="ECO:0000256" key="1">
    <source>
        <dbReference type="ARBA" id="ARBA00022478"/>
    </source>
</evidence>
<evidence type="ECO:0000256" key="8">
    <source>
        <dbReference type="ARBA" id="ARBA00022833"/>
    </source>
</evidence>
<dbReference type="PROSITE" id="PS50880">
    <property type="entry name" value="TOPRIM"/>
    <property type="match status" value="1"/>
</dbReference>
<evidence type="ECO:0000256" key="2">
    <source>
        <dbReference type="ARBA" id="ARBA00022515"/>
    </source>
</evidence>
<dbReference type="EMBL" id="BFFO01000012">
    <property type="protein sequence ID" value="GBG97403.1"/>
    <property type="molecule type" value="Genomic_DNA"/>
</dbReference>
<comment type="similarity">
    <text evidence="12 13">Belongs to the DnaG primase family.</text>
</comment>
<sequence length="619" mass="71105">MLKTDEIAELKRKVNIVDVISQYVALSKNGKSYIGLCPFHGEKTPSFNVNAEKGFYHCFGCGKSGDHISFLQEHKQIGFQDAVKELAEFAGVSLSLGEKEQKENPNAPLYNLNNQAARLYNMLLTSTELGQKAQAYLEKRGITAEIIKAFNLGLAPEEQDFIYQNLSSKFDEAVMAKSGLFRYSNNRTFDAFSNRIMFPVTNEYGHVVAFSGRKWQENDESRGKYINTQATEIYDKSFELFHLDKAKPTISKSKEVYLMEGPMDVIAAYKAGIFNVVATMGTALTEKHVRRLKKLAKKYILLYDGDNAGQNAIYKALDLLGQKQTEIVRIPEGMDPDEYAKSYSYEALAKLMTEGRIQPLEFLMDYQRPANLNNLQSQLDFLEEMTAEIVKLPSITSQDLYIRKLVELLPDFDYQQVEQAVNLRRENNQSASFEQAAEFIAEDTGYPIPEPPIPDFDPGEPYAPRPQQQQVQASPQIPRRSRTERAEEQLLNRMIYQSKLLKDFENDEDFRFVHKHYQNLFEKLILERMTFEDIEPSRFADQLKNDEERSLFYQIISWDLPEEASDEEIQDLLASFAKEMEMAKYEALENQLETAKKAGNAEREFELTLALINQKKKLL</sequence>
<dbReference type="Gene3D" id="3.40.1360.10">
    <property type="match status" value="1"/>
</dbReference>
<dbReference type="InterPro" id="IPR016136">
    <property type="entry name" value="DNA_helicase_N/primase_C"/>
</dbReference>
<organism evidence="17 18">
    <name type="scientific">Lactococcus termiticola</name>
    <dbReference type="NCBI Taxonomy" id="2169526"/>
    <lineage>
        <taxon>Bacteria</taxon>
        <taxon>Bacillati</taxon>
        <taxon>Bacillota</taxon>
        <taxon>Bacilli</taxon>
        <taxon>Lactobacillales</taxon>
        <taxon>Streptococcaceae</taxon>
        <taxon>Lactococcus</taxon>
    </lineage>
</organism>
<dbReference type="PIRSF" id="PIRSF002811">
    <property type="entry name" value="DnaG"/>
    <property type="match status" value="1"/>
</dbReference>
<dbReference type="InterPro" id="IPR006171">
    <property type="entry name" value="TOPRIM_dom"/>
</dbReference>
<dbReference type="OrthoDB" id="9803773at2"/>
<keyword evidence="11 12" id="KW-0804">Transcription</keyword>
<keyword evidence="3 12" id="KW-0808">Transferase</keyword>
<dbReference type="GO" id="GO:0003899">
    <property type="term" value="F:DNA-directed RNA polymerase activity"/>
    <property type="evidence" value="ECO:0007669"/>
    <property type="project" value="UniProtKB-UniRule"/>
</dbReference>
<dbReference type="InterPro" id="IPR030846">
    <property type="entry name" value="DnaG_bac"/>
</dbReference>
<protein>
    <recommendedName>
        <fullName evidence="12 13">DNA primase</fullName>
        <ecNumber evidence="12">2.7.7.101</ecNumber>
    </recommendedName>
</protein>
<proteinExistence type="inferred from homology"/>
<dbReference type="PANTHER" id="PTHR30313:SF2">
    <property type="entry name" value="DNA PRIMASE"/>
    <property type="match status" value="1"/>
</dbReference>
<dbReference type="InterPro" id="IPR050219">
    <property type="entry name" value="DnaG_primase"/>
</dbReference>
<comment type="caution">
    <text evidence="17">The sequence shown here is derived from an EMBL/GenBank/DDBJ whole genome shotgun (WGS) entry which is preliminary data.</text>
</comment>
<evidence type="ECO:0000256" key="13">
    <source>
        <dbReference type="PIRNR" id="PIRNR002811"/>
    </source>
</evidence>
<dbReference type="GO" id="GO:0000428">
    <property type="term" value="C:DNA-directed RNA polymerase complex"/>
    <property type="evidence" value="ECO:0007669"/>
    <property type="project" value="UniProtKB-KW"/>
</dbReference>
<comment type="subunit">
    <text evidence="12">Monomer. Interacts with DnaB.</text>
</comment>
<name>A0A2R5HH66_9LACT</name>
<keyword evidence="6 12" id="KW-0479">Metal-binding</keyword>
<feature type="compositionally biased region" description="Low complexity" evidence="15">
    <location>
        <begin position="459"/>
        <end position="478"/>
    </location>
</feature>
<dbReference type="GO" id="GO:0005737">
    <property type="term" value="C:cytoplasm"/>
    <property type="evidence" value="ECO:0007669"/>
    <property type="project" value="TreeGrafter"/>
</dbReference>
<evidence type="ECO:0000256" key="15">
    <source>
        <dbReference type="SAM" id="MobiDB-lite"/>
    </source>
</evidence>
<reference evidence="17 18" key="1">
    <citation type="journal article" date="2018" name="Genome Announc.">
        <title>Draft Genome Sequence of Lactococcus sp. Strain NtB2 (JCM 32569), Isolated from the Gut of the Higher Termite Nasutitermes takasagoensis.</title>
        <authorList>
            <person name="Noda S."/>
            <person name="Aihara C."/>
            <person name="Yuki M."/>
            <person name="Ohkuma M."/>
        </authorList>
    </citation>
    <scope>NUCLEOTIDE SEQUENCE [LARGE SCALE GENOMIC DNA]</scope>
    <source>
        <strain evidence="17 18">NtB2</strain>
    </source>
</reference>
<evidence type="ECO:0000256" key="6">
    <source>
        <dbReference type="ARBA" id="ARBA00022723"/>
    </source>
</evidence>
<dbReference type="Pfam" id="PF01807">
    <property type="entry name" value="Zn_ribbon_DnaG"/>
    <property type="match status" value="1"/>
</dbReference>
<keyword evidence="9" id="KW-0460">Magnesium</keyword>
<evidence type="ECO:0000259" key="16">
    <source>
        <dbReference type="PROSITE" id="PS50880"/>
    </source>
</evidence>
<dbReference type="InterPro" id="IPR034151">
    <property type="entry name" value="TOPRIM_DnaG_bac"/>
</dbReference>